<keyword evidence="1" id="KW-1133">Transmembrane helix</keyword>
<organism evidence="2 3">
    <name type="scientific">Dokdonia sinensis</name>
    <dbReference type="NCBI Taxonomy" id="2479847"/>
    <lineage>
        <taxon>Bacteria</taxon>
        <taxon>Pseudomonadati</taxon>
        <taxon>Bacteroidota</taxon>
        <taxon>Flavobacteriia</taxon>
        <taxon>Flavobacteriales</taxon>
        <taxon>Flavobacteriaceae</taxon>
        <taxon>Dokdonia</taxon>
    </lineage>
</organism>
<dbReference type="EMBL" id="REFV01000021">
    <property type="protein sequence ID" value="RMB56195.1"/>
    <property type="molecule type" value="Genomic_DNA"/>
</dbReference>
<dbReference type="RefSeq" id="WP_121918648.1">
    <property type="nucleotide sequence ID" value="NZ_REFV01000021.1"/>
</dbReference>
<sequence>MVAFLATLATTVITAVLVWYFSKYKNEVVHKTLNGAIVYRMNKAPLYFFIGFGVVGMFLCFVAFLRITDKGEMTDLIIGLVFTFFLSFVIFCSYSFDKHKTIIREGSIEVISYFGKSNVISWNAIEKIKFNASIGELIISSDKKQKVKINYFTVGFNIIVNTIQEKTGLNI</sequence>
<reference evidence="2 3" key="1">
    <citation type="submission" date="2018-10" db="EMBL/GenBank/DDBJ databases">
        <title>Dokdonia luteus sp. nov., isolated from sea water.</title>
        <authorList>
            <person name="Zhou L.Y."/>
            <person name="Du Z.J."/>
        </authorList>
    </citation>
    <scope>NUCLEOTIDE SEQUENCE [LARGE SCALE GENOMIC DNA]</scope>
    <source>
        <strain evidence="2 3">SH27</strain>
    </source>
</reference>
<name>A0A3M0FUM8_9FLAO</name>
<accession>A0A3M0FUM8</accession>
<evidence type="ECO:0000256" key="1">
    <source>
        <dbReference type="SAM" id="Phobius"/>
    </source>
</evidence>
<keyword evidence="3" id="KW-1185">Reference proteome</keyword>
<feature type="transmembrane region" description="Helical" evidence="1">
    <location>
        <begin position="44"/>
        <end position="64"/>
    </location>
</feature>
<dbReference type="AlphaFoldDB" id="A0A3M0FUM8"/>
<keyword evidence="1" id="KW-0472">Membrane</keyword>
<keyword evidence="1" id="KW-0812">Transmembrane</keyword>
<feature type="transmembrane region" description="Helical" evidence="1">
    <location>
        <begin position="76"/>
        <end position="96"/>
    </location>
</feature>
<proteinExistence type="predicted"/>
<comment type="caution">
    <text evidence="2">The sequence shown here is derived from an EMBL/GenBank/DDBJ whole genome shotgun (WGS) entry which is preliminary data.</text>
</comment>
<evidence type="ECO:0000313" key="2">
    <source>
        <dbReference type="EMBL" id="RMB56195.1"/>
    </source>
</evidence>
<gene>
    <name evidence="2" type="ORF">EAX61_15610</name>
</gene>
<evidence type="ECO:0000313" key="3">
    <source>
        <dbReference type="Proteomes" id="UP000281985"/>
    </source>
</evidence>
<protein>
    <submittedName>
        <fullName evidence="2">Uncharacterized protein</fullName>
    </submittedName>
</protein>
<feature type="transmembrane region" description="Helical" evidence="1">
    <location>
        <begin position="6"/>
        <end position="23"/>
    </location>
</feature>
<dbReference type="Proteomes" id="UP000281985">
    <property type="component" value="Unassembled WGS sequence"/>
</dbReference>